<protein>
    <submittedName>
        <fullName evidence="2">Slr6022 protein</fullName>
    </submittedName>
    <submittedName>
        <fullName evidence="3">Slr6081 protein</fullName>
    </submittedName>
</protein>
<feature type="transmembrane region" description="Helical" evidence="1">
    <location>
        <begin position="40"/>
        <end position="62"/>
    </location>
</feature>
<name>Q6YRS3_SYNY3</name>
<gene>
    <name evidence="2" type="ordered locus">slr6022</name>
    <name evidence="3" type="ordered locus">slr6081</name>
</gene>
<keyword evidence="1" id="KW-0812">Transmembrane</keyword>
<dbReference type="EnsemblBacteria" id="BAD02079">
    <property type="protein sequence ID" value="BAD02079"/>
    <property type="gene ID" value="BAD02079"/>
</dbReference>
<dbReference type="KEGG" id="syn:slr6081"/>
<keyword evidence="4" id="KW-1185">Reference proteome</keyword>
<keyword evidence="1" id="KW-0472">Membrane</keyword>
<dbReference type="EMBL" id="AP006585">
    <property type="protein sequence ID" value="BAD02138.1"/>
    <property type="molecule type" value="Genomic_DNA"/>
</dbReference>
<geneLocation type="plasmid" evidence="3 4">
    <name>pSYSX</name>
</geneLocation>
<sequence length="261" mass="25593">MVAPAGHFLLVGSALALTQALSMGWKGVEFQWTGGGVPCFGGWSVGGSAALPWVAFCVLSCYNGLIGCSPGGCTVLSVSALSPCVVCLLSACPAVGFSGSRSLSPLSVAALRSLSAAVPASASVFVGCAAGADAVGRSLFPSASVFSVSSGQWGAGRSAFARRSVAVVSAVLSAGGPAGLWCFFPSAGCPVGLLPSARSSRCFCGLGSGSWASAAFALGSGLPLLAFLPPGVSPPPGWGFSSLGGGWWVAHPAAVQLSLFA</sequence>
<evidence type="ECO:0000313" key="4">
    <source>
        <dbReference type="Proteomes" id="UP000001425"/>
    </source>
</evidence>
<organism evidence="3 4">
    <name type="scientific">Synechocystis sp. (strain ATCC 27184 / PCC 6803 / Kazusa)</name>
    <dbReference type="NCBI Taxonomy" id="1111708"/>
    <lineage>
        <taxon>Bacteria</taxon>
        <taxon>Bacillati</taxon>
        <taxon>Cyanobacteriota</taxon>
        <taxon>Cyanophyceae</taxon>
        <taxon>Synechococcales</taxon>
        <taxon>Merismopediaceae</taxon>
        <taxon>Synechocystis</taxon>
    </lineage>
</organism>
<dbReference type="Proteomes" id="UP000001425">
    <property type="component" value="Plasmid pSYSX"/>
</dbReference>
<dbReference type="AlphaFoldDB" id="Q6YRS3"/>
<dbReference type="KEGG" id="syn:slr6022"/>
<evidence type="ECO:0000313" key="3">
    <source>
        <dbReference type="EMBL" id="BAD02138.1"/>
    </source>
</evidence>
<keyword evidence="3" id="KW-0614">Plasmid</keyword>
<feature type="transmembrane region" description="Helical" evidence="1">
    <location>
        <begin position="74"/>
        <end position="97"/>
    </location>
</feature>
<accession>Q6YRS3</accession>
<dbReference type="EMBL" id="AP006585">
    <property type="protein sequence ID" value="BAD02079.1"/>
    <property type="molecule type" value="Genomic_DNA"/>
</dbReference>
<keyword evidence="1" id="KW-1133">Transmembrane helix</keyword>
<proteinExistence type="predicted"/>
<evidence type="ECO:0000313" key="2">
    <source>
        <dbReference type="EMBL" id="BAD02079.1"/>
    </source>
</evidence>
<reference evidence="3 4" key="1">
    <citation type="journal article" date="2003" name="DNA Res.">
        <title>Structural analysis of four large plasmids harboring in a unicellular cyanobacterium, Synechocystis sp. PCC 6803.</title>
        <authorList>
            <person name="Kaneko T."/>
            <person name="Nakamura Y."/>
            <person name="Sasamoto S."/>
            <person name="Watanabe A."/>
            <person name="Kohara M."/>
            <person name="Matsumoto M."/>
            <person name="Shimpo S."/>
            <person name="Yamada M."/>
            <person name="Tabata S."/>
        </authorList>
    </citation>
    <scope>NUCLEOTIDE SEQUENCE [LARGE SCALE GENOMIC DNA]</scope>
    <source>
        <strain evidence="3">PCC 6803</strain>
        <strain evidence="4">PCC 6803 / Kazusa</strain>
        <plasmid evidence="4">Plasmid pSYSX</plasmid>
    </source>
</reference>
<evidence type="ECO:0000256" key="1">
    <source>
        <dbReference type="SAM" id="Phobius"/>
    </source>
</evidence>
<dbReference type="EnsemblBacteria" id="BAD02138">
    <property type="protein sequence ID" value="BAD02138"/>
    <property type="gene ID" value="BAD02138"/>
</dbReference>
<dbReference type="InParanoid" id="Q6YRS3"/>